<evidence type="ECO:0000313" key="5">
    <source>
        <dbReference type="Proteomes" id="UP000284706"/>
    </source>
</evidence>
<reference evidence="4 5" key="1">
    <citation type="journal article" date="2018" name="Evol. Lett.">
        <title>Horizontal gene cluster transfer increased hallucinogenic mushroom diversity.</title>
        <authorList>
            <person name="Reynolds H.T."/>
            <person name="Vijayakumar V."/>
            <person name="Gluck-Thaler E."/>
            <person name="Korotkin H.B."/>
            <person name="Matheny P.B."/>
            <person name="Slot J.C."/>
        </authorList>
    </citation>
    <scope>NUCLEOTIDE SEQUENCE [LARGE SCALE GENOMIC DNA]</scope>
    <source>
        <strain evidence="4 5">SRW20</strain>
    </source>
</reference>
<organism evidence="4 5">
    <name type="scientific">Gymnopilus dilepis</name>
    <dbReference type="NCBI Taxonomy" id="231916"/>
    <lineage>
        <taxon>Eukaryota</taxon>
        <taxon>Fungi</taxon>
        <taxon>Dikarya</taxon>
        <taxon>Basidiomycota</taxon>
        <taxon>Agaricomycotina</taxon>
        <taxon>Agaricomycetes</taxon>
        <taxon>Agaricomycetidae</taxon>
        <taxon>Agaricales</taxon>
        <taxon>Agaricineae</taxon>
        <taxon>Hymenogastraceae</taxon>
        <taxon>Gymnopilus</taxon>
    </lineage>
</organism>
<name>A0A409VS40_9AGAR</name>
<comment type="subcellular location">
    <subcellularLocation>
        <location evidence="3">Cytoplasm</location>
    </subcellularLocation>
</comment>
<dbReference type="InterPro" id="IPR004327">
    <property type="entry name" value="Phstyr_phstse_ac"/>
</dbReference>
<dbReference type="PANTHER" id="PTHR10012">
    <property type="entry name" value="SERINE/THREONINE-PROTEIN PHOSPHATASE 2A REGULATORY SUBUNIT B"/>
    <property type="match status" value="1"/>
</dbReference>
<dbReference type="GO" id="GO:0003755">
    <property type="term" value="F:peptidyl-prolyl cis-trans isomerase activity"/>
    <property type="evidence" value="ECO:0007669"/>
    <property type="project" value="UniProtKB-KW"/>
</dbReference>
<dbReference type="GO" id="GO:0000159">
    <property type="term" value="C:protein phosphatase type 2A complex"/>
    <property type="evidence" value="ECO:0007669"/>
    <property type="project" value="TreeGrafter"/>
</dbReference>
<comment type="caution">
    <text evidence="4">The sequence shown here is derived from an EMBL/GenBank/DDBJ whole genome shotgun (WGS) entry which is preliminary data.</text>
</comment>
<gene>
    <name evidence="4" type="ORF">CVT26_003756</name>
</gene>
<dbReference type="STRING" id="231916.A0A409VS40"/>
<evidence type="ECO:0000256" key="1">
    <source>
        <dbReference type="ARBA" id="ARBA00011019"/>
    </source>
</evidence>
<dbReference type="GO" id="GO:0007052">
    <property type="term" value="P:mitotic spindle organization"/>
    <property type="evidence" value="ECO:0007669"/>
    <property type="project" value="TreeGrafter"/>
</dbReference>
<keyword evidence="3" id="KW-0697">Rotamase</keyword>
<evidence type="ECO:0000313" key="4">
    <source>
        <dbReference type="EMBL" id="PPQ69047.1"/>
    </source>
</evidence>
<comment type="catalytic activity">
    <reaction evidence="3">
        <text>[protein]-peptidylproline (omega=180) = [protein]-peptidylproline (omega=0)</text>
        <dbReference type="Rhea" id="RHEA:16237"/>
        <dbReference type="Rhea" id="RHEA-COMP:10747"/>
        <dbReference type="Rhea" id="RHEA-COMP:10748"/>
        <dbReference type="ChEBI" id="CHEBI:83833"/>
        <dbReference type="ChEBI" id="CHEBI:83834"/>
        <dbReference type="EC" id="5.2.1.8"/>
    </reaction>
</comment>
<dbReference type="SUPFAM" id="SSF140984">
    <property type="entry name" value="PTPA-like"/>
    <property type="match status" value="1"/>
</dbReference>
<dbReference type="InterPro" id="IPR037218">
    <property type="entry name" value="PTPA_sf"/>
</dbReference>
<proteinExistence type="inferred from homology"/>
<sequence length="705" mass="79770">MSSSDVHGDSASRSAVGSSRDIGRGIPFDVLGEIFEHYVSNDPLDIKQPDTSKGPMFLCQISSHWRSAALQAPGIWSHLYHVSKVIEEGSESAIRKTDLEFLQWWRANVRTLAPFFRLALDVSLLPQSYEIGLGDPTRYAFLVDMMSSAQYLDLDHWWNTALREMLGDRPLDCPRLHSLILRQGHNRKTRCLYEDPPFREEVYDTEKLIPTKSSQTLRRLYIEDLCFRSRTPAHTILLWSQLTHIKTNGLYLTLDTWFSLVRQCTSLVFGDFTINITSPVEVFSSPVDASLPFLRQLAIITFGQGVRVSVLLNLLLPSLTSLRLDIHEPLSIEVINDTLRSTPNLEELQLGSDVPWSYVTHRPCLPGPEETAVTPIWEIAPNLKSIHFGNKVFHDEYLVRQKDLIRSALTSPWLGLERPENRISCVEFDGAWHDAYYSTETAHILNEVRPLLPAGVEFRVREEDAPLWEIPGEVMKNIIATELSANPNPILFANATNPGPSIMFARSPAAMSSSFQVPRKAILSKEQLEYFQQSQTHKDIVSYIETLNEAVVGVKLTDECSSSPGVIAILDVLDKVEQIAKDTPPVDNAASRFGNPAFRTFYDKVSEQSPSLHASLPNLPPESISEISVYFNECWGNRTRIDYGSGMELNFLCWLICLERLGVLQESDHKAIVLKVFWRYIQTMRVLQSTYWLEPAGSHGVWGLD</sequence>
<dbReference type="GO" id="GO:0005634">
    <property type="term" value="C:nucleus"/>
    <property type="evidence" value="ECO:0007669"/>
    <property type="project" value="TreeGrafter"/>
</dbReference>
<keyword evidence="5" id="KW-1185">Reference proteome</keyword>
<comment type="similarity">
    <text evidence="1 3">Belongs to the PTPA-type PPIase family.</text>
</comment>
<dbReference type="InterPro" id="IPR032675">
    <property type="entry name" value="LRR_dom_sf"/>
</dbReference>
<keyword evidence="3" id="KW-0413">Isomerase</keyword>
<dbReference type="PANTHER" id="PTHR10012:SF5">
    <property type="entry name" value="SERINE_THREONINE-PROTEIN PHOSPHATASE 2A ACTIVATOR 2"/>
    <property type="match status" value="1"/>
</dbReference>
<dbReference type="Proteomes" id="UP000284706">
    <property type="component" value="Unassembled WGS sequence"/>
</dbReference>
<dbReference type="GO" id="GO:0005737">
    <property type="term" value="C:cytoplasm"/>
    <property type="evidence" value="ECO:0007669"/>
    <property type="project" value="UniProtKB-SubCell"/>
</dbReference>
<feature type="non-terminal residue" evidence="4">
    <location>
        <position position="705"/>
    </location>
</feature>
<dbReference type="OrthoDB" id="16120at2759"/>
<protein>
    <recommendedName>
        <fullName evidence="3">Serine/threonine-protein phosphatase 2A activator</fullName>
        <ecNumber evidence="3">5.2.1.8</ecNumber>
    </recommendedName>
    <alternativeName>
        <fullName evidence="3">Phosphotyrosyl phosphatase activator</fullName>
    </alternativeName>
</protein>
<dbReference type="Gene3D" id="3.80.10.10">
    <property type="entry name" value="Ribonuclease Inhibitor"/>
    <property type="match status" value="1"/>
</dbReference>
<dbReference type="GO" id="GO:0008160">
    <property type="term" value="F:protein tyrosine phosphatase activator activity"/>
    <property type="evidence" value="ECO:0007669"/>
    <property type="project" value="TreeGrafter"/>
</dbReference>
<dbReference type="InParanoid" id="A0A409VS40"/>
<dbReference type="EMBL" id="NHYE01005582">
    <property type="protein sequence ID" value="PPQ69047.1"/>
    <property type="molecule type" value="Genomic_DNA"/>
</dbReference>
<evidence type="ECO:0000256" key="3">
    <source>
        <dbReference type="RuleBase" id="RU361210"/>
    </source>
</evidence>
<keyword evidence="3" id="KW-0963">Cytoplasm</keyword>
<comment type="function">
    <text evidence="2">PPIases accelerate the folding of proteins. It catalyzes the cis-trans isomerization of proline imidic peptide bonds in oligopeptides. Acts as a regulatory subunit for PP2A-like phosphatases modulating their activity or substrate specificity, probably by inducing a conformational change in the catalytic subunit, a direct target of the PPIase. Can reactivate inactive phosphatase PP2A-phosphatase methylesterase complexes (PP2Ai) in presence of ATP and Mg(2+) by dissociating the inactive form from the complex.</text>
</comment>
<dbReference type="Pfam" id="PF03095">
    <property type="entry name" value="PTPA"/>
    <property type="match status" value="1"/>
</dbReference>
<accession>A0A409VS40</accession>
<dbReference type="AlphaFoldDB" id="A0A409VS40"/>
<evidence type="ECO:0000256" key="2">
    <source>
        <dbReference type="ARBA" id="ARBA00025287"/>
    </source>
</evidence>
<dbReference type="EC" id="5.2.1.8" evidence="3"/>